<feature type="region of interest" description="Disordered" evidence="4">
    <location>
        <begin position="1014"/>
        <end position="1045"/>
    </location>
</feature>
<feature type="repeat" description="WD" evidence="3">
    <location>
        <begin position="1376"/>
        <end position="1417"/>
    </location>
</feature>
<evidence type="ECO:0000256" key="4">
    <source>
        <dbReference type="SAM" id="MobiDB-lite"/>
    </source>
</evidence>
<evidence type="ECO:0000259" key="5">
    <source>
        <dbReference type="SMART" id="SM00382"/>
    </source>
</evidence>
<dbReference type="InterPro" id="IPR036322">
    <property type="entry name" value="WD40_repeat_dom_sf"/>
</dbReference>
<dbReference type="InterPro" id="IPR052752">
    <property type="entry name" value="NACHT-WD_repeat"/>
</dbReference>
<dbReference type="PANTHER" id="PTHR19871:SF14">
    <property type="entry name" value="DUF4062 DOMAIN-CONTAINING PROTEIN"/>
    <property type="match status" value="1"/>
</dbReference>
<feature type="region of interest" description="Disordered" evidence="4">
    <location>
        <begin position="286"/>
        <end position="326"/>
    </location>
</feature>
<proteinExistence type="predicted"/>
<dbReference type="InterPro" id="IPR001680">
    <property type="entry name" value="WD40_rpt"/>
</dbReference>
<dbReference type="EMBL" id="GL832955">
    <property type="protein sequence ID" value="EGD72182.1"/>
    <property type="molecule type" value="Genomic_DNA"/>
</dbReference>
<dbReference type="InterPro" id="IPR003593">
    <property type="entry name" value="AAA+_ATPase"/>
</dbReference>
<dbReference type="SUPFAM" id="SSF50978">
    <property type="entry name" value="WD40 repeat-like"/>
    <property type="match status" value="2"/>
</dbReference>
<keyword evidence="7" id="KW-1185">Reference proteome</keyword>
<evidence type="ECO:0000256" key="3">
    <source>
        <dbReference type="PROSITE-ProRule" id="PRU00221"/>
    </source>
</evidence>
<dbReference type="Proteomes" id="UP000007799">
    <property type="component" value="Unassembled WGS sequence"/>
</dbReference>
<evidence type="ECO:0000256" key="2">
    <source>
        <dbReference type="ARBA" id="ARBA00022737"/>
    </source>
</evidence>
<feature type="region of interest" description="Disordered" evidence="4">
    <location>
        <begin position="1"/>
        <end position="23"/>
    </location>
</feature>
<feature type="region of interest" description="Disordered" evidence="4">
    <location>
        <begin position="1103"/>
        <end position="1123"/>
    </location>
</feature>
<dbReference type="InterPro" id="IPR056884">
    <property type="entry name" value="NPHP3-like_N"/>
</dbReference>
<feature type="repeat" description="WD" evidence="3">
    <location>
        <begin position="1293"/>
        <end position="1334"/>
    </location>
</feature>
<dbReference type="InterPro" id="IPR027417">
    <property type="entry name" value="P-loop_NTPase"/>
</dbReference>
<dbReference type="InParanoid" id="F2TVT6"/>
<dbReference type="RefSeq" id="XP_004998754.1">
    <property type="nucleotide sequence ID" value="XM_004998697.1"/>
</dbReference>
<dbReference type="PROSITE" id="PS50294">
    <property type="entry name" value="WD_REPEATS_REGION"/>
    <property type="match status" value="3"/>
</dbReference>
<gene>
    <name evidence="6" type="ORF">PTSG_00205</name>
</gene>
<dbReference type="PANTHER" id="PTHR19871">
    <property type="entry name" value="BETA TRANSDUCIN-RELATED PROTEIN"/>
    <property type="match status" value="1"/>
</dbReference>
<dbReference type="InterPro" id="IPR019775">
    <property type="entry name" value="WD40_repeat_CS"/>
</dbReference>
<accession>F2TVT6</accession>
<feature type="repeat" description="WD" evidence="3">
    <location>
        <begin position="1897"/>
        <end position="1932"/>
    </location>
</feature>
<name>F2TVT6_SALR5</name>
<evidence type="ECO:0000313" key="7">
    <source>
        <dbReference type="Proteomes" id="UP000007799"/>
    </source>
</evidence>
<feature type="compositionally biased region" description="Low complexity" evidence="4">
    <location>
        <begin position="575"/>
        <end position="585"/>
    </location>
</feature>
<dbReference type="SUPFAM" id="SSF52540">
    <property type="entry name" value="P-loop containing nucleoside triphosphate hydrolases"/>
    <property type="match status" value="1"/>
</dbReference>
<feature type="domain" description="AAA+ ATPase" evidence="5">
    <location>
        <begin position="598"/>
        <end position="774"/>
    </location>
</feature>
<evidence type="ECO:0000313" key="6">
    <source>
        <dbReference type="EMBL" id="EGD72182.1"/>
    </source>
</evidence>
<feature type="repeat" description="WD" evidence="3">
    <location>
        <begin position="1588"/>
        <end position="1629"/>
    </location>
</feature>
<feature type="region of interest" description="Disordered" evidence="4">
    <location>
        <begin position="1183"/>
        <end position="1210"/>
    </location>
</feature>
<keyword evidence="1 3" id="KW-0853">WD repeat</keyword>
<dbReference type="Pfam" id="PF24883">
    <property type="entry name" value="NPHP3_N"/>
    <property type="match status" value="1"/>
</dbReference>
<dbReference type="InterPro" id="IPR057588">
    <property type="entry name" value="NWD1/2-like_WH"/>
</dbReference>
<dbReference type="OrthoDB" id="2325716at2759"/>
<dbReference type="STRING" id="946362.F2TVT6"/>
<reference evidence="6" key="1">
    <citation type="submission" date="2009-08" db="EMBL/GenBank/DDBJ databases">
        <title>Annotation of Salpingoeca rosetta.</title>
        <authorList>
            <consortium name="The Broad Institute Genome Sequencing Platform"/>
            <person name="Russ C."/>
            <person name="Cuomo C."/>
            <person name="Burger G."/>
            <person name="Gray M.W."/>
            <person name="Holland P.W.H."/>
            <person name="King N."/>
            <person name="Lang F.B.F."/>
            <person name="Roger A.J."/>
            <person name="Ruiz-Trillo I."/>
            <person name="Young S.K."/>
            <person name="Zeng Q."/>
            <person name="Gargeya S."/>
            <person name="Alvarado L."/>
            <person name="Berlin A."/>
            <person name="Chapman S.B."/>
            <person name="Chen Z."/>
            <person name="Freedman E."/>
            <person name="Gellesch M."/>
            <person name="Goldberg J."/>
            <person name="Griggs A."/>
            <person name="Gujja S."/>
            <person name="Heilman E."/>
            <person name="Heiman D."/>
            <person name="Howarth C."/>
            <person name="Mehta T."/>
            <person name="Neiman D."/>
            <person name="Pearson M."/>
            <person name="Roberts A."/>
            <person name="Saif S."/>
            <person name="Shea T."/>
            <person name="Shenoy N."/>
            <person name="Sisk P."/>
            <person name="Stolte C."/>
            <person name="Sykes S."/>
            <person name="White J."/>
            <person name="Yandava C."/>
            <person name="Haas B."/>
            <person name="Nusbaum C."/>
            <person name="Birren B."/>
        </authorList>
    </citation>
    <scope>NUCLEOTIDE SEQUENCE [LARGE SCALE GENOMIC DNA]</scope>
    <source>
        <strain evidence="6">ATCC 50818</strain>
    </source>
</reference>
<feature type="compositionally biased region" description="Acidic residues" evidence="4">
    <location>
        <begin position="1191"/>
        <end position="1203"/>
    </location>
</feature>
<dbReference type="KEGG" id="sre:PTSG_00205"/>
<dbReference type="Pfam" id="PF25469">
    <property type="entry name" value="WHD_NWD1"/>
    <property type="match status" value="1"/>
</dbReference>
<dbReference type="eggNOG" id="KOG3602">
    <property type="taxonomic scope" value="Eukaryota"/>
</dbReference>
<protein>
    <recommendedName>
        <fullName evidence="5">AAA+ ATPase domain-containing protein</fullName>
    </recommendedName>
</protein>
<feature type="region of interest" description="Disordered" evidence="4">
    <location>
        <begin position="523"/>
        <end position="596"/>
    </location>
</feature>
<dbReference type="Gene3D" id="3.40.50.300">
    <property type="entry name" value="P-loop containing nucleotide triphosphate hydrolases"/>
    <property type="match status" value="1"/>
</dbReference>
<dbReference type="SMART" id="SM00320">
    <property type="entry name" value="WD40"/>
    <property type="match status" value="10"/>
</dbReference>
<organism evidence="7">
    <name type="scientific">Salpingoeca rosetta (strain ATCC 50818 / BSB-021)</name>
    <dbReference type="NCBI Taxonomy" id="946362"/>
    <lineage>
        <taxon>Eukaryota</taxon>
        <taxon>Choanoflagellata</taxon>
        <taxon>Craspedida</taxon>
        <taxon>Salpingoecidae</taxon>
        <taxon>Salpingoeca</taxon>
    </lineage>
</organism>
<dbReference type="SMART" id="SM00382">
    <property type="entry name" value="AAA"/>
    <property type="match status" value="1"/>
</dbReference>
<dbReference type="GeneID" id="16067463"/>
<dbReference type="PROSITE" id="PS50082">
    <property type="entry name" value="WD_REPEATS_2"/>
    <property type="match status" value="4"/>
</dbReference>
<sequence length="1932" mass="211802">MGCGASKQTEVKDDGGGGGGTSASVVAVSRHGVSANDVDITVGVKDLADLWPCPRHQRSSGRKLLRKTQQAASIANRKQLLQHVVDAIHAGDVDAVLRVPEQKAMTRLFTSSTFVDTKDWRNCLMQDVFPFLSQLCAMLGLSFNVIDMRWGVRSSTGNNHGTSALCMAEIARCLRGSVGPAFVTFLGDRYGFRPFPAKINASELDAMLKWLEQSSEEADNNAVRVLRQWFLLDQNCSPPAYILQPVDTIIPDYTSHDRDKQRAAGAKWWPLFEQMQLALRRASKALPHQDHVHAHGHGTAEESTGSHGSAGDGVGESEGQTRLSPRLKYEMSVTHEEVINGILHNEDRRTQALAILRSLEFDWDSYNYKADTRHGPTIKGFADWTDKGTLDKDAFERQRKLKEDVAVAGLLPTHVHKYTVPMDQQLAGLDDAAYCQHLRTFADRTCAALAEMIVQGVIDTQVALGQETTEVCSQWRLCLRKAGALLARHAEVEAIVKHALGDNSFVRPAAGVRANAFKGRIFQHTDGQTDDADGREATDESDGDTNAKEATGGDADHGKSGDGGDGAGDEEEHSTCISRTSSISSAGGGGHGTTGRTTFHPLVVYGKSGCGKTTLMAAAAVETARACVRSSRRSGGKQPVVIARLLGTSASTADARSVMASVLEQLACMSSDLRNVLASRCATIAPSVRLLPFKQLSKLFHDMLIMFALDTAPLILFLDSLDQLSDADDGRELAWLPMRWSSSDLRIIVSTLPDVGPCLASLRAGIPAATGTGDRKDGAPFWLDVQPFAVDDLPLVLSAWEEQCGLSFIPAHRDRLLSAFRAQPVPLYMRLAFDYARRNWHSYTDEHAPVLSVPPTVTRLINALFDELEAQHGALLVRHACVYMGCAGDAGLSPQELEDLLSCDDEVLDSVYEWWVPPFRRLPPSLWARVQNDFGDYLVERGHAGTVVYSWYHRQFWECVHTRYLADANLTPFHRRISDYFGNKYANGVQYNHVLHNRHVTPQPLYLLGVGEDGDSSAPARASSTDTQKQQQQQQQPTPNLRRLTHQIRHQVEARDVRGLLRETLGNFAFLVAKAQHALLFDSLRDDCVACRQLLFSIKNAAAKSSNSNDNDNDNDNDDRGCIGSTEEQATLAVFVEFILANVHLLRRFPGKSSIVQLALQRDASDPVHKAARAYVDWCHTGNSSGRDGGESEADDRTAEDEGACEHGQARDAFEAVADEDDRRTQAATLPVLCEWLNRPKVQDPCLVTLRDDSPEGLMYAVLRRNQRQLLCCGRAHVALVCDLPSQTLVGRLKGHSSSIKMIEEHPSKDVAVTASHDHTARLWDLTTMECMHTLHIDGMCLLARFSAAGDRVMTGSFTEQLLVWDAASGEQLKNLVGHRGQIDDGHWVLEDRGIVTVSEDGMLLVWDVDEGKARTGKSVVPNSHSIVACDVYRPNNTVVTIDRSQIVWLVNYDTLERVWKGRGAPESTCIRFNHDASLIVTVGSLRTRVLDGKTGSCVFKASDHTALMCRARFLPSGLLATFSEDRRAHLYNVAEKKKVAHLIGHGAGVADGLAYGENQLITIGRDGDVRCWDIQRALDTFIKDSSQYRHSNLIFQIAMSPCGRYVGTASQDSSVIVWDANTGDAIARASPKKVKRSLESFKACCFSASGEYFLAIAEKTVFVFEMTTLEVISTAAVSMCTQMWFNADCTILATSSSWFANVNLFTLSSEGQLKELYDIGTLAFAFHATIPNRFLFLDNAKKEVVVEDVTLPSPGEEVTTKTVVSMDVMPAGKGNGAAWSQDGRTAVITTEMEAGVLLLDMEKQCQLHAIQLEDTLVWKPLLTCDGGVCITTSPHGQVAVRAFDVAGGKLLYSHMLDGGESFNSALSHDESMLAVAGTDHSLRILDVRTGQLLTCLTLHVDRVMCVAWHPTKHVLASGGADSEFKLVRVGR</sequence>
<dbReference type="eggNOG" id="KOG0272">
    <property type="taxonomic scope" value="Eukaryota"/>
</dbReference>
<evidence type="ECO:0000256" key="1">
    <source>
        <dbReference type="ARBA" id="ARBA00022574"/>
    </source>
</evidence>
<dbReference type="PROSITE" id="PS00678">
    <property type="entry name" value="WD_REPEATS_1"/>
    <property type="match status" value="3"/>
</dbReference>
<dbReference type="Gene3D" id="2.130.10.10">
    <property type="entry name" value="YVTN repeat-like/Quinoprotein amine dehydrogenase"/>
    <property type="match status" value="4"/>
</dbReference>
<keyword evidence="2" id="KW-0677">Repeat</keyword>
<dbReference type="Pfam" id="PF00400">
    <property type="entry name" value="WD40"/>
    <property type="match status" value="3"/>
</dbReference>
<dbReference type="InterPro" id="IPR015943">
    <property type="entry name" value="WD40/YVTN_repeat-like_dom_sf"/>
</dbReference>